<feature type="chain" id="PRO_5032948085" description="HP domain-containing protein" evidence="1">
    <location>
        <begin position="18"/>
        <end position="342"/>
    </location>
</feature>
<dbReference type="PANTHER" id="PTHR11122:SF13">
    <property type="entry name" value="GLUCOSE-6-PHOSPHATE 1-EPIMERASE"/>
    <property type="match status" value="1"/>
</dbReference>
<comment type="caution">
    <text evidence="3">The sequence shown here is derived from an EMBL/GenBank/DDBJ whole genome shotgun (WGS) entry which is preliminary data.</text>
</comment>
<evidence type="ECO:0000259" key="2">
    <source>
        <dbReference type="SMART" id="SM00153"/>
    </source>
</evidence>
<feature type="signal peptide" evidence="1">
    <location>
        <begin position="1"/>
        <end position="17"/>
    </location>
</feature>
<accession>A0A835JFU7</accession>
<evidence type="ECO:0000256" key="1">
    <source>
        <dbReference type="SAM" id="SignalP"/>
    </source>
</evidence>
<dbReference type="Pfam" id="PF02209">
    <property type="entry name" value="VHP"/>
    <property type="match status" value="1"/>
</dbReference>
<evidence type="ECO:0000313" key="4">
    <source>
        <dbReference type="Proteomes" id="UP000657918"/>
    </source>
</evidence>
<evidence type="ECO:0000313" key="3">
    <source>
        <dbReference type="EMBL" id="KAF9667589.1"/>
    </source>
</evidence>
<keyword evidence="1" id="KW-0732">Signal</keyword>
<dbReference type="GO" id="GO:0003779">
    <property type="term" value="F:actin binding"/>
    <property type="evidence" value="ECO:0007669"/>
    <property type="project" value="InterPro"/>
</dbReference>
<dbReference type="GO" id="GO:0007010">
    <property type="term" value="P:cytoskeleton organization"/>
    <property type="evidence" value="ECO:0007669"/>
    <property type="project" value="InterPro"/>
</dbReference>
<dbReference type="AlphaFoldDB" id="A0A835JFU7"/>
<feature type="domain" description="HP" evidence="2">
    <location>
        <begin position="183"/>
        <end position="215"/>
    </location>
</feature>
<dbReference type="InterPro" id="IPR036886">
    <property type="entry name" value="Villin_headpiece_dom_sf"/>
</dbReference>
<keyword evidence="4" id="KW-1185">Reference proteome</keyword>
<dbReference type="EMBL" id="JADGMS010000015">
    <property type="protein sequence ID" value="KAF9667589.1"/>
    <property type="molecule type" value="Genomic_DNA"/>
</dbReference>
<dbReference type="GO" id="GO:0005737">
    <property type="term" value="C:cytoplasm"/>
    <property type="evidence" value="ECO:0007669"/>
    <property type="project" value="TreeGrafter"/>
</dbReference>
<protein>
    <recommendedName>
        <fullName evidence="2">HP domain-containing protein</fullName>
    </recommendedName>
</protein>
<dbReference type="SUPFAM" id="SSF47050">
    <property type="entry name" value="VHP, Villin headpiece domain"/>
    <property type="match status" value="1"/>
</dbReference>
<dbReference type="InterPro" id="IPR003128">
    <property type="entry name" value="Villin_headpiece"/>
</dbReference>
<proteinExistence type="predicted"/>
<organism evidence="3 4">
    <name type="scientific">Salix dunnii</name>
    <dbReference type="NCBI Taxonomy" id="1413687"/>
    <lineage>
        <taxon>Eukaryota</taxon>
        <taxon>Viridiplantae</taxon>
        <taxon>Streptophyta</taxon>
        <taxon>Embryophyta</taxon>
        <taxon>Tracheophyta</taxon>
        <taxon>Spermatophyta</taxon>
        <taxon>Magnoliopsida</taxon>
        <taxon>eudicotyledons</taxon>
        <taxon>Gunneridae</taxon>
        <taxon>Pentapetalae</taxon>
        <taxon>rosids</taxon>
        <taxon>fabids</taxon>
        <taxon>Malpighiales</taxon>
        <taxon>Salicaceae</taxon>
        <taxon>Saliceae</taxon>
        <taxon>Salix</taxon>
    </lineage>
</organism>
<name>A0A835JFU7_9ROSI</name>
<reference evidence="3 4" key="1">
    <citation type="submission" date="2020-10" db="EMBL/GenBank/DDBJ databases">
        <title>Plant Genome Project.</title>
        <authorList>
            <person name="Zhang R.-G."/>
        </authorList>
    </citation>
    <scope>NUCLEOTIDE SEQUENCE [LARGE SCALE GENOMIC DNA]</scope>
    <source>
        <strain evidence="3">FAFU-HL-1</strain>
        <tissue evidence="3">Leaf</tissue>
    </source>
</reference>
<sequence length="342" mass="39097">MMIYFLFLQVYLYGAHVISWKNDHAEELLFVSGKVHAVLSFIVFLENKPLIDKKSLESFTGFGSPWSCTELYCLDFDAMVPLRSMDFPGIEVASQMKSFLLSLGSLFGNIGSRVALGTGRDLMLTTRIRNIIADGKPLTFTFAYHTCFSVLDIRFILMYVQMLAPLVTDLQKFDSVQLHVDLPVEFREKFGMEKDVFYKLPKWKQNKLKMALDFYFDFEQSRAEQLILRGNSLWEKQVARDSSSKSKRFAVLQVKLTYVIDLLIASTVSASNPFFIQKIEVSIVISREAYSHYHYCHEATQQKPPLKKSGSYGKISPVLNVPPPYIYKGTANLFGLGSFLRN</sequence>
<dbReference type="Gene3D" id="1.10.950.10">
    <property type="entry name" value="Villin headpiece domain"/>
    <property type="match status" value="1"/>
</dbReference>
<dbReference type="PANTHER" id="PTHR11122">
    <property type="entry name" value="APOSPORY-ASSOCIATED PROTEIN C-RELATED"/>
    <property type="match status" value="1"/>
</dbReference>
<dbReference type="Proteomes" id="UP000657918">
    <property type="component" value="Unassembled WGS sequence"/>
</dbReference>
<dbReference type="GO" id="GO:0047938">
    <property type="term" value="F:glucose-6-phosphate 1-epimerase activity"/>
    <property type="evidence" value="ECO:0007669"/>
    <property type="project" value="TreeGrafter"/>
</dbReference>
<dbReference type="OrthoDB" id="10615074at2759"/>
<gene>
    <name evidence="3" type="ORF">SADUNF_Sadunf15G0039200</name>
</gene>
<dbReference type="SMART" id="SM00153">
    <property type="entry name" value="VHP"/>
    <property type="match status" value="1"/>
</dbReference>